<evidence type="ECO:0000313" key="1">
    <source>
        <dbReference type="Proteomes" id="UP000887580"/>
    </source>
</evidence>
<dbReference type="WBParaSite" id="PS1159_v2.g24460.t1">
    <property type="protein sequence ID" value="PS1159_v2.g24460.t1"/>
    <property type="gene ID" value="PS1159_v2.g24460"/>
</dbReference>
<protein>
    <submittedName>
        <fullName evidence="2">Longin domain-containing protein</fullName>
    </submittedName>
</protein>
<evidence type="ECO:0000313" key="2">
    <source>
        <dbReference type="WBParaSite" id="PS1159_v2.g24460.t1"/>
    </source>
</evidence>
<reference evidence="2" key="1">
    <citation type="submission" date="2022-11" db="UniProtKB">
        <authorList>
            <consortium name="WormBaseParasite"/>
        </authorList>
    </citation>
    <scope>IDENTIFICATION</scope>
</reference>
<name>A0AC35G861_9BILA</name>
<dbReference type="Proteomes" id="UP000887580">
    <property type="component" value="Unplaced"/>
</dbReference>
<proteinExistence type="predicted"/>
<sequence>MKLYSILLFQKFQDGQKPKLLKEVHDLKELSFFQKGPFKESAELAGQLLAEKAGTSSLTREKWGGDASESGYFIHCCINKDNLAGICITDADYHQYAFKMLTKIMEDFSNTISPSSWNTIKDSTSCNYSKLPEFLKKWQNPCEADSQNDEYDEILKEIRRINEYDEILKEIR</sequence>
<accession>A0AC35G861</accession>
<organism evidence="1 2">
    <name type="scientific">Panagrolaimus sp. PS1159</name>
    <dbReference type="NCBI Taxonomy" id="55785"/>
    <lineage>
        <taxon>Eukaryota</taxon>
        <taxon>Metazoa</taxon>
        <taxon>Ecdysozoa</taxon>
        <taxon>Nematoda</taxon>
        <taxon>Chromadorea</taxon>
        <taxon>Rhabditida</taxon>
        <taxon>Tylenchina</taxon>
        <taxon>Panagrolaimomorpha</taxon>
        <taxon>Panagrolaimoidea</taxon>
        <taxon>Panagrolaimidae</taxon>
        <taxon>Panagrolaimus</taxon>
    </lineage>
</organism>